<dbReference type="PROSITE" id="PS50082">
    <property type="entry name" value="WD_REPEATS_2"/>
    <property type="match status" value="2"/>
</dbReference>
<feature type="repeat" description="WD" evidence="6">
    <location>
        <begin position="419"/>
        <end position="453"/>
    </location>
</feature>
<evidence type="ECO:0000256" key="1">
    <source>
        <dbReference type="ARBA" id="ARBA00004220"/>
    </source>
</evidence>
<evidence type="ECO:0000256" key="6">
    <source>
        <dbReference type="PROSITE-ProRule" id="PRU00221"/>
    </source>
</evidence>
<feature type="region of interest" description="Disordered" evidence="7">
    <location>
        <begin position="202"/>
        <end position="225"/>
    </location>
</feature>
<dbReference type="PROSITE" id="PS50294">
    <property type="entry name" value="WD_REPEATS_REGION"/>
    <property type="match status" value="1"/>
</dbReference>
<feature type="region of interest" description="Disordered" evidence="7">
    <location>
        <begin position="338"/>
        <end position="395"/>
    </location>
</feature>
<dbReference type="GO" id="GO:0051898">
    <property type="term" value="P:negative regulation of phosphatidylinositol 3-kinase/protein kinase B signal transduction"/>
    <property type="evidence" value="ECO:0007669"/>
    <property type="project" value="InterPro"/>
</dbReference>
<dbReference type="GO" id="GO:0031902">
    <property type="term" value="C:late endosome membrane"/>
    <property type="evidence" value="ECO:0007669"/>
    <property type="project" value="UniProtKB-SubCell"/>
</dbReference>
<dbReference type="InterPro" id="IPR024977">
    <property type="entry name" value="Apc4-like_WD40_dom"/>
</dbReference>
<dbReference type="Pfam" id="PF12894">
    <property type="entry name" value="ANAPC4_WD40"/>
    <property type="match status" value="1"/>
</dbReference>
<evidence type="ECO:0000259" key="8">
    <source>
        <dbReference type="Pfam" id="PF12894"/>
    </source>
</evidence>
<dbReference type="Gene3D" id="2.130.10.10">
    <property type="entry name" value="YVTN repeat-like/Quinoprotein amine dehydrogenase"/>
    <property type="match status" value="3"/>
</dbReference>
<feature type="region of interest" description="Disordered" evidence="7">
    <location>
        <begin position="283"/>
        <end position="320"/>
    </location>
</feature>
<gene>
    <name evidence="10" type="ORF">NP493_726g00009</name>
</gene>
<dbReference type="SUPFAM" id="SSF50978">
    <property type="entry name" value="WD40 repeat-like"/>
    <property type="match status" value="1"/>
</dbReference>
<protein>
    <recommendedName>
        <fullName evidence="4">WD repeat-containing protein 91</fullName>
    </recommendedName>
</protein>
<evidence type="ECO:0000256" key="3">
    <source>
        <dbReference type="ARBA" id="ARBA00006128"/>
    </source>
</evidence>
<dbReference type="Pfam" id="PF23138">
    <property type="entry name" value="CTLH_Armc9"/>
    <property type="match status" value="1"/>
</dbReference>
<feature type="compositionally biased region" description="Low complexity" evidence="7">
    <location>
        <begin position="207"/>
        <end position="220"/>
    </location>
</feature>
<feature type="compositionally biased region" description="Polar residues" evidence="7">
    <location>
        <begin position="364"/>
        <end position="390"/>
    </location>
</feature>
<dbReference type="InterPro" id="IPR036322">
    <property type="entry name" value="WD40_repeat_dom_sf"/>
</dbReference>
<dbReference type="Proteomes" id="UP001209878">
    <property type="component" value="Unassembled WGS sequence"/>
</dbReference>
<name>A0AAD9KQC0_RIDPI</name>
<dbReference type="PANTHER" id="PTHR13083">
    <property type="entry name" value="WD REPEAT-CONTAINING PROTEIN 91"/>
    <property type="match status" value="1"/>
</dbReference>
<evidence type="ECO:0000259" key="9">
    <source>
        <dbReference type="Pfam" id="PF23138"/>
    </source>
</evidence>
<dbReference type="InterPro" id="IPR015943">
    <property type="entry name" value="WD40/YVTN_repeat-like_dom_sf"/>
</dbReference>
<dbReference type="GO" id="GO:0031901">
    <property type="term" value="C:early endosome membrane"/>
    <property type="evidence" value="ECO:0007669"/>
    <property type="project" value="UniProtKB-SubCell"/>
</dbReference>
<keyword evidence="5" id="KW-0967">Endosome</keyword>
<feature type="domain" description="Anaphase-promoting complex subunit 4-like WD40" evidence="8">
    <location>
        <begin position="571"/>
        <end position="625"/>
    </location>
</feature>
<dbReference type="SMART" id="SM00320">
    <property type="entry name" value="WD40"/>
    <property type="match status" value="4"/>
</dbReference>
<comment type="caution">
    <text evidence="10">The sequence shown here is derived from an EMBL/GenBank/DDBJ whole genome shotgun (WGS) entry which is preliminary data.</text>
</comment>
<comment type="similarity">
    <text evidence="3">Belongs to the WD repeat WDR91 family.</text>
</comment>
<keyword evidence="11" id="KW-1185">Reference proteome</keyword>
<sequence length="754" mass="82625">MANAVGRIDDLVTEYLLYRGFHSAAKLLESDSKNARDKGFRVDKILDQIHVYIANSDLQGLVDYWHFLDHRLFSHLVPPHEGAVHKLEISLFKMYVIAAVQSNRPDKVNEFFEKMTPQLQGQSGWNEWFVLPFLKNPEDHRPFTMYFAKQWQDTFFLSLHNFLSAVIRHMPLPGLLNHGEEAKKLTRLREENARYRHQLRGVAESRTVSTHSTSHDISTSAPPGGLGSELMDDFFIISQETQPQPEKSQPKSQQLKSFIRNIAMPPSPILGKKATAAVAVSSASHQAVPRQKLSTVDDSSAALRKSGKNSGASEKQAETIPAVTGAQGLCVRENPTKVKFENTQSASPRHVAPLRSKDTKSAESPHSSNSSCQSAIRSISAQQPGQNSPKSGGFRVMTDVLSRNSGMPAPFLLLSQDEYVEHHSCVTQCQFCPSGDTVATLDTDGVIKVWTLQPAPVTLVTTMSKTRLISEEWLKNSDTRLLLGSKSSSIRLFDVHEKKTVTEVTTDPTYPRITHLASDRTGKKFVSSAVGGKLAATSQPGTNSPQRSVCVGKLTLWDVDAMKAEHHLAAGPKDVAVNSTSFSEDGRLLLAGTTDGSIRLYDTRRRESVTTWSAHVGDVYAVSFSRHGNSCYSMGSDGQFVEWSLGGGNRIMDHAIHAGACGPFVLSGTGGYRQVHTPKGQLFAFSADGQHVLTCAQTGGLIYQFQPQGLRRVKSLGGHSSPVTCVDWAMSSDYNTCVTGSMDGRVMLSTLLTQ</sequence>
<evidence type="ECO:0000256" key="2">
    <source>
        <dbReference type="ARBA" id="ARBA00004414"/>
    </source>
</evidence>
<evidence type="ECO:0000256" key="5">
    <source>
        <dbReference type="ARBA" id="ARBA00022753"/>
    </source>
</evidence>
<comment type="subcellular location">
    <subcellularLocation>
        <location evidence="1">Early endosome membrane</location>
        <topology evidence="1">Peripheral membrane protein</topology>
    </subcellularLocation>
    <subcellularLocation>
        <location evidence="2">Late endosome membrane</location>
    </subcellularLocation>
</comment>
<reference evidence="10" key="1">
    <citation type="journal article" date="2023" name="Mol. Biol. Evol.">
        <title>Third-Generation Sequencing Reveals the Adaptive Role of the Epigenome in Three Deep-Sea Polychaetes.</title>
        <authorList>
            <person name="Perez M."/>
            <person name="Aroh O."/>
            <person name="Sun Y."/>
            <person name="Lan Y."/>
            <person name="Juniper S.K."/>
            <person name="Young C.R."/>
            <person name="Angers B."/>
            <person name="Qian P.Y."/>
        </authorList>
    </citation>
    <scope>NUCLEOTIDE SEQUENCE</scope>
    <source>
        <strain evidence="10">R07B-5</strain>
    </source>
</reference>
<organism evidence="10 11">
    <name type="scientific">Ridgeia piscesae</name>
    <name type="common">Tubeworm</name>
    <dbReference type="NCBI Taxonomy" id="27915"/>
    <lineage>
        <taxon>Eukaryota</taxon>
        <taxon>Metazoa</taxon>
        <taxon>Spiralia</taxon>
        <taxon>Lophotrochozoa</taxon>
        <taxon>Annelida</taxon>
        <taxon>Polychaeta</taxon>
        <taxon>Sedentaria</taxon>
        <taxon>Canalipalpata</taxon>
        <taxon>Sabellida</taxon>
        <taxon>Siboglinidae</taxon>
        <taxon>Ridgeia</taxon>
    </lineage>
</organism>
<evidence type="ECO:0000256" key="4">
    <source>
        <dbReference type="ARBA" id="ARBA00021116"/>
    </source>
</evidence>
<dbReference type="AlphaFoldDB" id="A0AAD9KQC0"/>
<evidence type="ECO:0000313" key="11">
    <source>
        <dbReference type="Proteomes" id="UP001209878"/>
    </source>
</evidence>
<keyword evidence="6" id="KW-0853">WD repeat</keyword>
<proteinExistence type="inferred from homology"/>
<accession>A0AAD9KQC0</accession>
<dbReference type="InterPro" id="IPR056327">
    <property type="entry name" value="ARMC9_CTLH-like_dom"/>
</dbReference>
<dbReference type="GO" id="GO:0141039">
    <property type="term" value="F:phosphatidylinositol 3-kinase inhibitor activity"/>
    <property type="evidence" value="ECO:0007669"/>
    <property type="project" value="InterPro"/>
</dbReference>
<dbReference type="InterPro" id="IPR039724">
    <property type="entry name" value="WDR91"/>
</dbReference>
<dbReference type="EMBL" id="JAODUO010000723">
    <property type="protein sequence ID" value="KAK2175557.1"/>
    <property type="molecule type" value="Genomic_DNA"/>
</dbReference>
<feature type="domain" description="ARMC9 CTLH-like" evidence="9">
    <location>
        <begin position="57"/>
        <end position="167"/>
    </location>
</feature>
<evidence type="ECO:0000313" key="10">
    <source>
        <dbReference type="EMBL" id="KAK2175557.1"/>
    </source>
</evidence>
<feature type="repeat" description="WD" evidence="6">
    <location>
        <begin position="577"/>
        <end position="611"/>
    </location>
</feature>
<evidence type="ECO:0000256" key="7">
    <source>
        <dbReference type="SAM" id="MobiDB-lite"/>
    </source>
</evidence>
<dbReference type="InterPro" id="IPR001680">
    <property type="entry name" value="WD40_rpt"/>
</dbReference>
<dbReference type="Pfam" id="PF00400">
    <property type="entry name" value="WD40"/>
    <property type="match status" value="2"/>
</dbReference>
<dbReference type="GO" id="GO:0045022">
    <property type="term" value="P:early endosome to late endosome transport"/>
    <property type="evidence" value="ECO:0007669"/>
    <property type="project" value="InterPro"/>
</dbReference>
<dbReference type="PANTHER" id="PTHR13083:SF3">
    <property type="entry name" value="WD REPEAT-CONTAINING PROTEIN 91"/>
    <property type="match status" value="1"/>
</dbReference>